<proteinExistence type="predicted"/>
<name>A0A2Z5G6S0_9BACT</name>
<feature type="transmembrane region" description="Helical" evidence="1">
    <location>
        <begin position="74"/>
        <end position="91"/>
    </location>
</feature>
<accession>A0A2Z5G6S0</accession>
<evidence type="ECO:0000313" key="4">
    <source>
        <dbReference type="Proteomes" id="UP000253606"/>
    </source>
</evidence>
<dbReference type="Pfam" id="PF13548">
    <property type="entry name" value="DUF4126"/>
    <property type="match status" value="1"/>
</dbReference>
<dbReference type="InterPro" id="IPR025196">
    <property type="entry name" value="DUF4126"/>
</dbReference>
<feature type="domain" description="DUF4126" evidence="2">
    <location>
        <begin position="3"/>
        <end position="150"/>
    </location>
</feature>
<keyword evidence="4" id="KW-1185">Reference proteome</keyword>
<dbReference type="KEGG" id="abas:ACPOL_5696"/>
<organism evidence="3 4">
    <name type="scientific">Acidisarcina polymorpha</name>
    <dbReference type="NCBI Taxonomy" id="2211140"/>
    <lineage>
        <taxon>Bacteria</taxon>
        <taxon>Pseudomonadati</taxon>
        <taxon>Acidobacteriota</taxon>
        <taxon>Terriglobia</taxon>
        <taxon>Terriglobales</taxon>
        <taxon>Acidobacteriaceae</taxon>
        <taxon>Acidisarcina</taxon>
    </lineage>
</organism>
<dbReference type="Proteomes" id="UP000253606">
    <property type="component" value="Chromosome"/>
</dbReference>
<sequence length="154" mass="15885">MVLALAFLIGCVCGLRSMTGPALVCWGAHFGWLQLDGSKLGFLHNNISLAVFTLLALGELVADKLPFIPSRITPGPLVVRFLFGAVCGVAFCVSSGAAWLLGAILGGIGAVAGAYAGYHLRYRLTTASGLPDIVVALVEDVVAIGGGLLIVSRF</sequence>
<dbReference type="AlphaFoldDB" id="A0A2Z5G6S0"/>
<gene>
    <name evidence="3" type="ORF">ACPOL_5696</name>
</gene>
<dbReference type="EMBL" id="CP030840">
    <property type="protein sequence ID" value="AXC14942.1"/>
    <property type="molecule type" value="Genomic_DNA"/>
</dbReference>
<keyword evidence="1" id="KW-0812">Transmembrane</keyword>
<protein>
    <recommendedName>
        <fullName evidence="2">DUF4126 domain-containing protein</fullName>
    </recommendedName>
</protein>
<evidence type="ECO:0000259" key="2">
    <source>
        <dbReference type="Pfam" id="PF13548"/>
    </source>
</evidence>
<feature type="transmembrane region" description="Helical" evidence="1">
    <location>
        <begin position="97"/>
        <end position="118"/>
    </location>
</feature>
<feature type="transmembrane region" description="Helical" evidence="1">
    <location>
        <begin position="130"/>
        <end position="151"/>
    </location>
</feature>
<feature type="transmembrane region" description="Helical" evidence="1">
    <location>
        <begin position="43"/>
        <end position="62"/>
    </location>
</feature>
<reference evidence="3 4" key="1">
    <citation type="journal article" date="2018" name="Front. Microbiol.">
        <title>Hydrolytic Capabilities as a Key to Environmental Success: Chitinolytic and Cellulolytic Acidobacteria From Acidic Sub-arctic Soils and Boreal Peatlands.</title>
        <authorList>
            <person name="Belova S.E."/>
            <person name="Ravin N.V."/>
            <person name="Pankratov T.A."/>
            <person name="Rakitin A.L."/>
            <person name="Ivanova A.A."/>
            <person name="Beletsky A.V."/>
            <person name="Mardanov A.V."/>
            <person name="Sinninghe Damste J.S."/>
            <person name="Dedysh S.N."/>
        </authorList>
    </citation>
    <scope>NUCLEOTIDE SEQUENCE [LARGE SCALE GENOMIC DNA]</scope>
    <source>
        <strain evidence="3 4">SBC82</strain>
    </source>
</reference>
<keyword evidence="1" id="KW-0472">Membrane</keyword>
<evidence type="ECO:0000313" key="3">
    <source>
        <dbReference type="EMBL" id="AXC14942.1"/>
    </source>
</evidence>
<evidence type="ECO:0000256" key="1">
    <source>
        <dbReference type="SAM" id="Phobius"/>
    </source>
</evidence>
<keyword evidence="1" id="KW-1133">Transmembrane helix</keyword>